<dbReference type="Gene3D" id="3.30.1040.20">
    <property type="match status" value="1"/>
</dbReference>
<name>A0A0K1QEY3_9BACT</name>
<evidence type="ECO:0000313" key="2">
    <source>
        <dbReference type="Proteomes" id="UP000064967"/>
    </source>
</evidence>
<dbReference type="InterPro" id="IPR036363">
    <property type="entry name" value="Thiol_cytolysin_ab_sf"/>
</dbReference>
<dbReference type="GO" id="GO:0015485">
    <property type="term" value="F:cholesterol binding"/>
    <property type="evidence" value="ECO:0007669"/>
    <property type="project" value="InterPro"/>
</dbReference>
<dbReference type="InterPro" id="IPR036359">
    <property type="entry name" value="Thiol_cytolysin_sf"/>
</dbReference>
<dbReference type="SUPFAM" id="SSF56978">
    <property type="entry name" value="Perfringolysin"/>
    <property type="match status" value="1"/>
</dbReference>
<evidence type="ECO:0000313" key="1">
    <source>
        <dbReference type="EMBL" id="AKV04331.1"/>
    </source>
</evidence>
<dbReference type="KEGG" id="llu:AKJ09_10994"/>
<reference evidence="1 2" key="1">
    <citation type="submission" date="2015-08" db="EMBL/GenBank/DDBJ databases">
        <authorList>
            <person name="Babu N.S."/>
            <person name="Beckwith C.J."/>
            <person name="Beseler K.G."/>
            <person name="Brison A."/>
            <person name="Carone J.V."/>
            <person name="Caskin T.P."/>
            <person name="Diamond M."/>
            <person name="Durham M.E."/>
            <person name="Foxe J.M."/>
            <person name="Go M."/>
            <person name="Henderson B.A."/>
            <person name="Jones I.B."/>
            <person name="McGettigan J.A."/>
            <person name="Micheletti S.J."/>
            <person name="Nasrallah M.E."/>
            <person name="Ortiz D."/>
            <person name="Piller C.R."/>
            <person name="Privatt S.R."/>
            <person name="Schneider S.L."/>
            <person name="Sharp S."/>
            <person name="Smith T.C."/>
            <person name="Stanton J.D."/>
            <person name="Ullery H.E."/>
            <person name="Wilson R.J."/>
            <person name="Serrano M.G."/>
            <person name="Buck G."/>
            <person name="Lee V."/>
            <person name="Wang Y."/>
            <person name="Carvalho R."/>
            <person name="Voegtly L."/>
            <person name="Shi R."/>
            <person name="Duckworth R."/>
            <person name="Johnson A."/>
            <person name="Loviza R."/>
            <person name="Walstead R."/>
            <person name="Shah Z."/>
            <person name="Kiflezghi M."/>
            <person name="Wade K."/>
            <person name="Ball S.L."/>
            <person name="Bradley K.W."/>
            <person name="Asai D.J."/>
            <person name="Bowman C.A."/>
            <person name="Russell D.A."/>
            <person name="Pope W.H."/>
            <person name="Jacobs-Sera D."/>
            <person name="Hendrix R.W."/>
            <person name="Hatfull G.F."/>
        </authorList>
    </citation>
    <scope>NUCLEOTIDE SEQUENCE [LARGE SCALE GENOMIC DNA]</scope>
    <source>
        <strain evidence="1 2">DSM 27648</strain>
    </source>
</reference>
<dbReference type="AlphaFoldDB" id="A0A0K1QEY3"/>
<organism evidence="1 2">
    <name type="scientific">Labilithrix luteola</name>
    <dbReference type="NCBI Taxonomy" id="1391654"/>
    <lineage>
        <taxon>Bacteria</taxon>
        <taxon>Pseudomonadati</taxon>
        <taxon>Myxococcota</taxon>
        <taxon>Polyangia</taxon>
        <taxon>Polyangiales</taxon>
        <taxon>Labilitrichaceae</taxon>
        <taxon>Labilithrix</taxon>
    </lineage>
</organism>
<dbReference type="Proteomes" id="UP000064967">
    <property type="component" value="Chromosome"/>
</dbReference>
<keyword evidence="2" id="KW-1185">Reference proteome</keyword>
<accession>A0A0K1QEY3</accession>
<dbReference type="Pfam" id="PF01289">
    <property type="entry name" value="Thiol_cytolysin"/>
    <property type="match status" value="1"/>
</dbReference>
<dbReference type="RefSeq" id="WP_169928640.1">
    <property type="nucleotide sequence ID" value="NZ_CP012333.1"/>
</dbReference>
<gene>
    <name evidence="1" type="ORF">AKJ09_10994</name>
</gene>
<proteinExistence type="predicted"/>
<dbReference type="InterPro" id="IPR001869">
    <property type="entry name" value="Thiol_cytolysin"/>
</dbReference>
<dbReference type="Gene3D" id="3.90.840.10">
    <property type="entry name" value="Thiol-activated cytolysin superfamily/Thiol-activated cytolysin, alpha-beta domain"/>
    <property type="match status" value="1"/>
</dbReference>
<dbReference type="EMBL" id="CP012333">
    <property type="protein sequence ID" value="AKV04331.1"/>
    <property type="molecule type" value="Genomic_DNA"/>
</dbReference>
<sequence length="454" mass="49514">MRRNHRPSTFHPPRAPTDSQILDAPVTQIKQDGTLQFTCTRRRKQIAENFEELLLLGGQQSSVLPGMVVTSDSVRSGSIQPITIPRAPITLNVNLALQTPTRQVAVPNSATIAEAIASIQREADGLKWLPGQVAVHVEAVNSFDEAVFAAGVSASYSSPLAQARLSTDFAETRSARERTVLVKLYQPMYTISFSDDIFSRPSDFFRQPSDWRSNCDFVDASKNNPPAYVQSVTYGRIALYTLTSSEFRDNRSFEIAVSARFGAIATGEANAKLKDETKQLVSRSKLRVLALGGSQDSALRAVREADFTQFFTAAVASTAVPIAYRFNYLVQGRPALKIEAVHDRTVEECIPPVCDKPPVETRTLTHLIDQGGGLGGGSEDVIVLNRCDSGFTRTGHSVDKLSRGGSCGPMGFVTEDPTDCRVRIHYGVAVLSSVKCLVKVTQSRTLPHPDPLCQ</sequence>
<protein>
    <submittedName>
        <fullName evidence="1">Thiol-activated cytolysin</fullName>
    </submittedName>
</protein>
<dbReference type="Gene3D" id="3.40.30.40">
    <property type="entry name" value="Perfringolysin"/>
    <property type="match status" value="1"/>
</dbReference>
<dbReference type="STRING" id="1391654.AKJ09_10994"/>
<dbReference type="PRINTS" id="PR01400">
    <property type="entry name" value="TACYTOLYSIN"/>
</dbReference>